<reference evidence="1 2" key="1">
    <citation type="submission" date="2023-07" db="EMBL/GenBank/DDBJ databases">
        <title>Plant endophyte Pseudomonas khavaziana can be used to control wheat stem rot.</title>
        <authorList>
            <person name="Guo S."/>
            <person name="Shen X."/>
        </authorList>
    </citation>
    <scope>NUCLEOTIDE SEQUENCE [LARGE SCALE GENOMIC DNA]</scope>
    <source>
        <strain evidence="1 2">SR9</strain>
    </source>
</reference>
<protein>
    <submittedName>
        <fullName evidence="1">Uncharacterized protein</fullName>
    </submittedName>
</protein>
<accession>A0ABZ2D6S8</accession>
<keyword evidence="2" id="KW-1185">Reference proteome</keyword>
<evidence type="ECO:0000313" key="2">
    <source>
        <dbReference type="Proteomes" id="UP001347174"/>
    </source>
</evidence>
<dbReference type="RefSeq" id="WP_338474828.1">
    <property type="nucleotide sequence ID" value="NZ_CP129946.1"/>
</dbReference>
<dbReference type="EMBL" id="CP129946">
    <property type="protein sequence ID" value="WWA74005.1"/>
    <property type="molecule type" value="Genomic_DNA"/>
</dbReference>
<proteinExistence type="predicted"/>
<dbReference type="Proteomes" id="UP001347174">
    <property type="component" value="Chromosome"/>
</dbReference>
<evidence type="ECO:0000313" key="1">
    <source>
        <dbReference type="EMBL" id="WWA74005.1"/>
    </source>
</evidence>
<organism evidence="1 2">
    <name type="scientific">Pseudomonas khavaziana</name>
    <dbReference type="NCBI Taxonomy" id="2842351"/>
    <lineage>
        <taxon>Bacteria</taxon>
        <taxon>Pseudomonadati</taxon>
        <taxon>Pseudomonadota</taxon>
        <taxon>Gammaproteobacteria</taxon>
        <taxon>Pseudomonadales</taxon>
        <taxon>Pseudomonadaceae</taxon>
        <taxon>Pseudomonas</taxon>
    </lineage>
</organism>
<sequence>MGAIKAQVFLPARNAPEQIAIQRFLSVSILDFGTVAGQTVAIVRKLGFAGTEVFGHQSFSGLSLG</sequence>
<name>A0ABZ2D6S8_9PSED</name>
<gene>
    <name evidence="1" type="ORF">QYQ93_14195</name>
</gene>